<evidence type="ECO:0000313" key="1">
    <source>
        <dbReference type="Ensembl" id="ENSCMUP00000005938.2"/>
    </source>
</evidence>
<reference evidence="1" key="2">
    <citation type="submission" date="2025-08" db="UniProtKB">
        <authorList>
            <consortium name="Ensembl"/>
        </authorList>
    </citation>
    <scope>IDENTIFICATION</scope>
</reference>
<dbReference type="Ensembl" id="ENSCMUT00000006402.2">
    <property type="protein sequence ID" value="ENSCMUP00000005938.2"/>
    <property type="gene ID" value="ENSCMUG00000003950.2"/>
</dbReference>
<keyword evidence="2" id="KW-1185">Reference proteome</keyword>
<reference evidence="1" key="3">
    <citation type="submission" date="2025-09" db="UniProtKB">
        <authorList>
            <consortium name="Ensembl"/>
        </authorList>
    </citation>
    <scope>IDENTIFICATION</scope>
</reference>
<accession>A0A8C3DEZ3</accession>
<reference evidence="2" key="1">
    <citation type="submission" date="2019-10" db="EMBL/GenBank/DDBJ databases">
        <title>Corvus moneduloides (New Caledonian crow) genome, bCorMon1, primary haplotype.</title>
        <authorList>
            <person name="Rutz C."/>
            <person name="Fungtammasan C."/>
            <person name="Mountcastle J."/>
            <person name="Formenti G."/>
            <person name="Chow W."/>
            <person name="Howe K."/>
            <person name="Steele M.P."/>
            <person name="Fernandes J."/>
            <person name="Gilbert M.T.P."/>
            <person name="Fedrigo O."/>
            <person name="Jarvis E.D."/>
            <person name="Gemmell N."/>
        </authorList>
    </citation>
    <scope>NUCLEOTIDE SEQUENCE [LARGE SCALE GENOMIC DNA]</scope>
</reference>
<proteinExistence type="predicted"/>
<name>A0A8C3DEZ3_CORMO</name>
<protein>
    <submittedName>
        <fullName evidence="1">Uncharacterized protein</fullName>
    </submittedName>
</protein>
<accession>A0A8U7M0G2</accession>
<sequence length="83" mass="9581">SRHFHTVISLLLSSLSSAELLRAVRPCHYPAVHFGRLRGFALAKGSLYKVLRGSFDILFTIFSFYRIHYFHKSVNHSCLLIFL</sequence>
<organism evidence="1 2">
    <name type="scientific">Corvus moneduloides</name>
    <name type="common">New Caledonian crow</name>
    <dbReference type="NCBI Taxonomy" id="1196302"/>
    <lineage>
        <taxon>Eukaryota</taxon>
        <taxon>Metazoa</taxon>
        <taxon>Chordata</taxon>
        <taxon>Craniata</taxon>
        <taxon>Vertebrata</taxon>
        <taxon>Euteleostomi</taxon>
        <taxon>Archelosauria</taxon>
        <taxon>Archosauria</taxon>
        <taxon>Dinosauria</taxon>
        <taxon>Saurischia</taxon>
        <taxon>Theropoda</taxon>
        <taxon>Coelurosauria</taxon>
        <taxon>Aves</taxon>
        <taxon>Neognathae</taxon>
        <taxon>Neoaves</taxon>
        <taxon>Telluraves</taxon>
        <taxon>Australaves</taxon>
        <taxon>Passeriformes</taxon>
        <taxon>Corvoidea</taxon>
        <taxon>Corvidae</taxon>
        <taxon>Corvus</taxon>
    </lineage>
</organism>
<evidence type="ECO:0000313" key="2">
    <source>
        <dbReference type="Proteomes" id="UP000694553"/>
    </source>
</evidence>
<dbReference type="Proteomes" id="UP000694553">
    <property type="component" value="Unassembled WGS sequence"/>
</dbReference>
<dbReference type="AlphaFoldDB" id="A0A8C3DEZ3"/>